<dbReference type="GO" id="GO:0016020">
    <property type="term" value="C:membrane"/>
    <property type="evidence" value="ECO:0007669"/>
    <property type="project" value="UniProtKB-SubCell"/>
</dbReference>
<evidence type="ECO:0000313" key="9">
    <source>
        <dbReference type="Proteomes" id="UP000216442"/>
    </source>
</evidence>
<dbReference type="PANTHER" id="PTHR32322:SF2">
    <property type="entry name" value="EAMA DOMAIN-CONTAINING PROTEIN"/>
    <property type="match status" value="1"/>
</dbReference>
<dbReference type="SUPFAM" id="SSF103481">
    <property type="entry name" value="Multidrug resistance efflux transporter EmrE"/>
    <property type="match status" value="1"/>
</dbReference>
<evidence type="ECO:0000259" key="7">
    <source>
        <dbReference type="Pfam" id="PF00892"/>
    </source>
</evidence>
<keyword evidence="9" id="KW-1185">Reference proteome</keyword>
<evidence type="ECO:0000256" key="2">
    <source>
        <dbReference type="ARBA" id="ARBA00007362"/>
    </source>
</evidence>
<dbReference type="InterPro" id="IPR050638">
    <property type="entry name" value="AA-Vitamin_Transporters"/>
</dbReference>
<dbReference type="Pfam" id="PF00892">
    <property type="entry name" value="EamA"/>
    <property type="match status" value="1"/>
</dbReference>
<name>A0A271LM75_9HYPH</name>
<dbReference type="OrthoDB" id="9809509at2"/>
<keyword evidence="3 6" id="KW-0812">Transmembrane</keyword>
<proteinExistence type="inferred from homology"/>
<comment type="similarity">
    <text evidence="2">Belongs to the EamA transporter family.</text>
</comment>
<dbReference type="RefSeq" id="WP_095493341.1">
    <property type="nucleotide sequence ID" value="NZ_NPKJ01000045.1"/>
</dbReference>
<dbReference type="AlphaFoldDB" id="A0A271LM75"/>
<dbReference type="Proteomes" id="UP000216442">
    <property type="component" value="Unassembled WGS sequence"/>
</dbReference>
<reference evidence="8 9" key="1">
    <citation type="submission" date="2017-08" db="EMBL/GenBank/DDBJ databases">
        <title>Mesorhizobium wenxinae sp. nov., a novel rhizobial species isolated from root nodules of chickpea (Cicer arietinum L.).</title>
        <authorList>
            <person name="Zhang J."/>
        </authorList>
    </citation>
    <scope>NUCLEOTIDE SEQUENCE [LARGE SCALE GENOMIC DNA]</scope>
    <source>
        <strain evidence="8 9">SDW018</strain>
    </source>
</reference>
<dbReference type="InterPro" id="IPR037185">
    <property type="entry name" value="EmrE-like"/>
</dbReference>
<accession>A0A271LM75</accession>
<feature type="transmembrane region" description="Helical" evidence="6">
    <location>
        <begin position="14"/>
        <end position="35"/>
    </location>
</feature>
<gene>
    <name evidence="8" type="ORF">CIT26_15110</name>
</gene>
<feature type="transmembrane region" description="Helical" evidence="6">
    <location>
        <begin position="75"/>
        <end position="97"/>
    </location>
</feature>
<evidence type="ECO:0000256" key="1">
    <source>
        <dbReference type="ARBA" id="ARBA00004141"/>
    </source>
</evidence>
<keyword evidence="5 6" id="KW-0472">Membrane</keyword>
<feature type="domain" description="EamA" evidence="7">
    <location>
        <begin position="15"/>
        <end position="135"/>
    </location>
</feature>
<evidence type="ECO:0000256" key="5">
    <source>
        <dbReference type="ARBA" id="ARBA00023136"/>
    </source>
</evidence>
<feature type="transmembrane region" description="Helical" evidence="6">
    <location>
        <begin position="104"/>
        <end position="126"/>
    </location>
</feature>
<dbReference type="PANTHER" id="PTHR32322">
    <property type="entry name" value="INNER MEMBRANE TRANSPORTER"/>
    <property type="match status" value="1"/>
</dbReference>
<keyword evidence="4 6" id="KW-1133">Transmembrane helix</keyword>
<evidence type="ECO:0000256" key="6">
    <source>
        <dbReference type="SAM" id="Phobius"/>
    </source>
</evidence>
<dbReference type="EMBL" id="NPKJ01000045">
    <property type="protein sequence ID" value="PAQ08917.1"/>
    <property type="molecule type" value="Genomic_DNA"/>
</dbReference>
<comment type="subcellular location">
    <subcellularLocation>
        <location evidence="1">Membrane</location>
        <topology evidence="1">Multi-pass membrane protein</topology>
    </subcellularLocation>
</comment>
<feature type="transmembrane region" description="Helical" evidence="6">
    <location>
        <begin position="42"/>
        <end position="63"/>
    </location>
</feature>
<evidence type="ECO:0000313" key="8">
    <source>
        <dbReference type="EMBL" id="PAQ08917.1"/>
    </source>
</evidence>
<evidence type="ECO:0000256" key="4">
    <source>
        <dbReference type="ARBA" id="ARBA00022989"/>
    </source>
</evidence>
<dbReference type="InterPro" id="IPR000620">
    <property type="entry name" value="EamA_dom"/>
</dbReference>
<comment type="caution">
    <text evidence="8">The sequence shown here is derived from an EMBL/GenBank/DDBJ whole genome shotgun (WGS) entry which is preliminary data.</text>
</comment>
<sequence>MIAGGYGGLSAPRVAYLLTVLGTAGMVAATVIAKVSMDETPILPAIGIQSSSTTALFLPFALADLGSSPPFQDPTFWLAVGWFILFSTLGAYGFYWLCLRRSSAVHVGTVLYLTPVVTMAVTWTFFGEPITSSQLGDLMMSHWCGNLTEPGCCKSCDRHQMIGGDLRPATC</sequence>
<organism evidence="8 9">
    <name type="scientific">Mesorhizobium temperatum</name>
    <dbReference type="NCBI Taxonomy" id="241416"/>
    <lineage>
        <taxon>Bacteria</taxon>
        <taxon>Pseudomonadati</taxon>
        <taxon>Pseudomonadota</taxon>
        <taxon>Alphaproteobacteria</taxon>
        <taxon>Hyphomicrobiales</taxon>
        <taxon>Phyllobacteriaceae</taxon>
        <taxon>Mesorhizobium</taxon>
    </lineage>
</organism>
<protein>
    <recommendedName>
        <fullName evidence="7">EamA domain-containing protein</fullName>
    </recommendedName>
</protein>
<evidence type="ECO:0000256" key="3">
    <source>
        <dbReference type="ARBA" id="ARBA00022692"/>
    </source>
</evidence>